<feature type="compositionally biased region" description="Low complexity" evidence="2">
    <location>
        <begin position="1171"/>
        <end position="1181"/>
    </location>
</feature>
<dbReference type="InterPro" id="IPR036964">
    <property type="entry name" value="RASGEF_cat_dom_sf"/>
</dbReference>
<evidence type="ECO:0000313" key="6">
    <source>
        <dbReference type="Proteomes" id="UP000241890"/>
    </source>
</evidence>
<evidence type="ECO:0000259" key="3">
    <source>
        <dbReference type="PROSITE" id="PS50009"/>
    </source>
</evidence>
<dbReference type="PROSITE" id="PS51205">
    <property type="entry name" value="VPS9"/>
    <property type="match status" value="1"/>
</dbReference>
<feature type="compositionally biased region" description="Polar residues" evidence="2">
    <location>
        <begin position="1183"/>
        <end position="1211"/>
    </location>
</feature>
<feature type="region of interest" description="Disordered" evidence="2">
    <location>
        <begin position="1040"/>
        <end position="1130"/>
    </location>
</feature>
<feature type="region of interest" description="Disordered" evidence="2">
    <location>
        <begin position="1171"/>
        <end position="1216"/>
    </location>
</feature>
<feature type="domain" description="Ras-GEF" evidence="3">
    <location>
        <begin position="901"/>
        <end position="1144"/>
    </location>
</feature>
<dbReference type="InterPro" id="IPR023578">
    <property type="entry name" value="Ras_GEF_dom_sf"/>
</dbReference>
<feature type="region of interest" description="Disordered" evidence="2">
    <location>
        <begin position="722"/>
        <end position="852"/>
    </location>
</feature>
<feature type="compositionally biased region" description="Polar residues" evidence="2">
    <location>
        <begin position="1532"/>
        <end position="1563"/>
    </location>
</feature>
<dbReference type="GO" id="GO:0005085">
    <property type="term" value="F:guanyl-nucleotide exchange factor activity"/>
    <property type="evidence" value="ECO:0007669"/>
    <property type="project" value="UniProtKB-KW"/>
</dbReference>
<reference evidence="5 6" key="1">
    <citation type="submission" date="2017-12" db="EMBL/GenBank/DDBJ databases">
        <title>Sequencing, de novo assembly and annotation of complete genome of a new Thraustochytrid species, strain FCC1311.</title>
        <authorList>
            <person name="Sedici K."/>
            <person name="Godart F."/>
            <person name="Aiese Cigliano R."/>
            <person name="Sanseverino W."/>
            <person name="Barakat M."/>
            <person name="Ortet P."/>
            <person name="Marechal E."/>
            <person name="Cagnac O."/>
            <person name="Amato A."/>
        </authorList>
    </citation>
    <scope>NUCLEOTIDE SEQUENCE [LARGE SCALE GENOMIC DNA]</scope>
</reference>
<feature type="region of interest" description="Disordered" evidence="2">
    <location>
        <begin position="310"/>
        <end position="342"/>
    </location>
</feature>
<dbReference type="PANTHER" id="PTHR23101:SF104">
    <property type="entry name" value="PROTEIN SPRINT"/>
    <property type="match status" value="1"/>
</dbReference>
<dbReference type="GO" id="GO:0031267">
    <property type="term" value="F:small GTPase binding"/>
    <property type="evidence" value="ECO:0007669"/>
    <property type="project" value="TreeGrafter"/>
</dbReference>
<dbReference type="InParanoid" id="A0A2R5G891"/>
<feature type="compositionally biased region" description="Low complexity" evidence="2">
    <location>
        <begin position="1237"/>
        <end position="1252"/>
    </location>
</feature>
<gene>
    <name evidence="5" type="ORF">FCC1311_034332</name>
</gene>
<dbReference type="Proteomes" id="UP000241890">
    <property type="component" value="Unassembled WGS sequence"/>
</dbReference>
<dbReference type="Gene3D" id="1.20.1050.80">
    <property type="entry name" value="VPS9 domain"/>
    <property type="match status" value="1"/>
</dbReference>
<feature type="compositionally biased region" description="Basic and acidic residues" evidence="2">
    <location>
        <begin position="764"/>
        <end position="773"/>
    </location>
</feature>
<evidence type="ECO:0000313" key="5">
    <source>
        <dbReference type="EMBL" id="GBG27210.1"/>
    </source>
</evidence>
<dbReference type="Gene3D" id="1.10.840.10">
    <property type="entry name" value="Ras guanine-nucleotide exchange factors catalytic domain"/>
    <property type="match status" value="1"/>
</dbReference>
<dbReference type="SUPFAM" id="SSF48366">
    <property type="entry name" value="Ras GEF"/>
    <property type="match status" value="1"/>
</dbReference>
<dbReference type="SMART" id="SM00167">
    <property type="entry name" value="VPS9"/>
    <property type="match status" value="1"/>
</dbReference>
<name>A0A2R5G891_9STRA</name>
<dbReference type="Pfam" id="PF00617">
    <property type="entry name" value="RasGEF"/>
    <property type="match status" value="1"/>
</dbReference>
<feature type="compositionally biased region" description="Low complexity" evidence="2">
    <location>
        <begin position="1456"/>
        <end position="1472"/>
    </location>
</feature>
<feature type="compositionally biased region" description="Polar residues" evidence="2">
    <location>
        <begin position="321"/>
        <end position="331"/>
    </location>
</feature>
<protein>
    <submittedName>
        <fullName evidence="5">Ras and Rab interactor 2</fullName>
    </submittedName>
</protein>
<feature type="domain" description="VPS9" evidence="4">
    <location>
        <begin position="1633"/>
        <end position="1777"/>
    </location>
</feature>
<dbReference type="PANTHER" id="PTHR23101">
    <property type="entry name" value="RAB GDP/GTP EXCHANGE FACTOR"/>
    <property type="match status" value="1"/>
</dbReference>
<dbReference type="InterPro" id="IPR037191">
    <property type="entry name" value="VPS9_dom_sf"/>
</dbReference>
<sequence length="1790" mass="192693">MVKFEEVIDHLLSNLEESARQDSAKACKTLVTDLVREILGENRRLAVEKGVVSSIIGIIRQFYVRGHEKDQVPRVQLVGTCLDILVQLGPYVRLDDDVVAFCVLLRAHGVHVIVDAMVAHWKLKTRTLALLNSSLRVLLNVAASDQGTRMLAEANVHVVMIDMLDKDKINDKQTLLLIARVLATMSVFNLQVRKEVEPRVEQLLQCAAHVHKEDLALHGAINCLLCMVSTAPSGAKAILAYEGSLGYIVQVLHNSTTALLNASQQHSPAHDTTTSETDLYASLGFENDLSEQELADRRLAEQLDAEERAQAMETPGDQDLSPRSSEASPSRQGRRRSFTGIGNGLFGGDTDVTVDALNSTARNAVSAGSSLFNNLIRRQANAQNQANSSRSNSPANAGGAASKSSNATVEVAAESKFEAARKLSCWTSMLLHNLCISARDDVQIRMVISQAYQSGNAALGSRMDRPIFQRIMETMNTICNEKGSPRKGNDDTQGDLLDFGNDEDKVEHLGGSHLAGPLSVTDHLVEQIICGNDAPLQDLLLAGHEDDDGFTGRAILLNLDFIHLTTSSSVTLVALLRALMQKFAQLISNSGTAKISLSDPNIVLPLGPEASRIISFVLMLTAHPKFRRRLEATPRVLEVLFGSPDADRASGDSAVAWTQNGKDNETFDFVPASESFVGVLRRLDLPEYAEYMGRCVYSLLDVSSRRLRTLPLLPYRSFHHEGGQGPLSSALMKRQSSTEPALTSRGNGAPGDSAPGATRPRRKSSADKAKELLGKSSAPTNASVMSPRDILRLNKASGTSSSGPIDVSGRNASQSGADGRLPRRQTMTGGQISRSWESQSSEQAPQRRMSNSYVPSHSNLILSPLLHAGSGSFQDEVEVDSPAAAARRKEAEVLLSEWHGHPGAVAVQISLRLERLYMATDPWNLVVLAKVPFTARQDACVAEKRFLLEFDKLVYFFKTQILRGETPSFRAQIVECIIDIASVAAGPSLRNASLVMACLEALGSRPIRRLELTWRNVAGDRWQAFDDLKRITGIGELLTKPNASTLDSPRPSVQARRGAKKHSRANSLGLDTPLGMSGSKASNGDALDPVKNTAASASDEDGGTKSLGQSENGAAESETETETESDWLRADDEARAVPLGLDPTEFLGSARIPYLHGVIFSLQALEVAEQQQQQQQEAEAATRASSSPGASGESQASIVESPQVSNKTQNESENHDEDLLAVVTSSPPKLLSMQVRSSSTGTGSAKASSSTSEFDPLGIFASTDDASGDDQAQGASNGNTLRNSESALPLAASSKADFEFGLDTPFPMEEEQEEQKKAEQARAAEAARIDLRTVQAQYEVLAKWITTVRGNGDWCQRMYTHEPDVALQIMLQSLASRPAKQEESQLEEVSLRCEPPWSLDQMLLESLYAIEGWIESLFESESEEEGRVIRAFRARLRKKETSNSGAQNNGGGSGTGTATTASSGSSSSLLVSGNGGGGTPNGASAAANAGQTTAASRLRLLAENAGAQIIRSSGDIVNSLGRGGAAGGDGNLSPTRNGESGGVASSSQQQRSYVQAASRSQLPSVPAPATGKLINSLVKKISGARKERLFEESGSRSAEHWDKIVDHVRLCVERIVLAPVLSRLLLGALREHSAQECALQERVLILRSLSADRLRSLLGLPDRKGLGQATWGGAIATLKSFDDVDMPSLKLRILLRLKDEIYAESGRLGVMDMNADEFLPVVTFVIVQAQLQHAYATTMLLRDLLNDELVSGEAAYYLTTFEIALGALLGMDLPEDVLVPDILSKNLASS</sequence>
<evidence type="ECO:0000256" key="1">
    <source>
        <dbReference type="PROSITE-ProRule" id="PRU00168"/>
    </source>
</evidence>
<keyword evidence="6" id="KW-1185">Reference proteome</keyword>
<dbReference type="InterPro" id="IPR001895">
    <property type="entry name" value="RASGEF_cat_dom"/>
</dbReference>
<feature type="compositionally biased region" description="Low complexity" evidence="2">
    <location>
        <begin position="1261"/>
        <end position="1276"/>
    </location>
</feature>
<comment type="caution">
    <text evidence="5">The sequence shown here is derived from an EMBL/GenBank/DDBJ whole genome shotgun (WGS) entry which is preliminary data.</text>
</comment>
<feature type="region of interest" description="Disordered" evidence="2">
    <location>
        <begin position="1527"/>
        <end position="1567"/>
    </location>
</feature>
<dbReference type="EMBL" id="BEYU01000028">
    <property type="protein sequence ID" value="GBG27210.1"/>
    <property type="molecule type" value="Genomic_DNA"/>
</dbReference>
<feature type="compositionally biased region" description="Polar residues" evidence="2">
    <location>
        <begin position="734"/>
        <end position="746"/>
    </location>
</feature>
<feature type="region of interest" description="Disordered" evidence="2">
    <location>
        <begin position="380"/>
        <end position="406"/>
    </location>
</feature>
<dbReference type="InterPro" id="IPR003123">
    <property type="entry name" value="VPS9"/>
</dbReference>
<dbReference type="Pfam" id="PF02204">
    <property type="entry name" value="VPS9"/>
    <property type="match status" value="1"/>
</dbReference>
<dbReference type="SUPFAM" id="SSF109993">
    <property type="entry name" value="VPS9 domain"/>
    <property type="match status" value="1"/>
</dbReference>
<dbReference type="PROSITE" id="PS50009">
    <property type="entry name" value="RASGEF_CAT"/>
    <property type="match status" value="1"/>
</dbReference>
<dbReference type="OrthoDB" id="300289at2759"/>
<feature type="compositionally biased region" description="Polar residues" evidence="2">
    <location>
        <begin position="825"/>
        <end position="852"/>
    </location>
</feature>
<dbReference type="InterPro" id="IPR045046">
    <property type="entry name" value="Vps9-like"/>
</dbReference>
<dbReference type="GO" id="GO:0005829">
    <property type="term" value="C:cytosol"/>
    <property type="evidence" value="ECO:0007669"/>
    <property type="project" value="TreeGrafter"/>
</dbReference>
<evidence type="ECO:0000259" key="4">
    <source>
        <dbReference type="PROSITE" id="PS51205"/>
    </source>
</evidence>
<evidence type="ECO:0000256" key="2">
    <source>
        <dbReference type="SAM" id="MobiDB-lite"/>
    </source>
</evidence>
<feature type="region of interest" description="Disordered" evidence="2">
    <location>
        <begin position="1439"/>
        <end position="1488"/>
    </location>
</feature>
<keyword evidence="1" id="KW-0344">Guanine-nucleotide releasing factor</keyword>
<accession>A0A2R5G891</accession>
<organism evidence="5 6">
    <name type="scientific">Hondaea fermentalgiana</name>
    <dbReference type="NCBI Taxonomy" id="2315210"/>
    <lineage>
        <taxon>Eukaryota</taxon>
        <taxon>Sar</taxon>
        <taxon>Stramenopiles</taxon>
        <taxon>Bigyra</taxon>
        <taxon>Labyrinthulomycetes</taxon>
        <taxon>Thraustochytrida</taxon>
        <taxon>Thraustochytriidae</taxon>
        <taxon>Hondaea</taxon>
    </lineage>
</organism>
<dbReference type="GO" id="GO:0007264">
    <property type="term" value="P:small GTPase-mediated signal transduction"/>
    <property type="evidence" value="ECO:0007669"/>
    <property type="project" value="InterPro"/>
</dbReference>
<proteinExistence type="predicted"/>
<dbReference type="GO" id="GO:0030139">
    <property type="term" value="C:endocytic vesicle"/>
    <property type="evidence" value="ECO:0007669"/>
    <property type="project" value="TreeGrafter"/>
</dbReference>
<feature type="region of interest" description="Disordered" evidence="2">
    <location>
        <begin position="1233"/>
        <end position="1283"/>
    </location>
</feature>
<dbReference type="GO" id="GO:0016192">
    <property type="term" value="P:vesicle-mediated transport"/>
    <property type="evidence" value="ECO:0007669"/>
    <property type="project" value="InterPro"/>
</dbReference>